<dbReference type="InterPro" id="IPR036097">
    <property type="entry name" value="HisK_dim/P_sf"/>
</dbReference>
<protein>
    <recommendedName>
        <fullName evidence="2">histidine kinase</fullName>
        <ecNumber evidence="2">2.7.13.3</ecNumber>
    </recommendedName>
</protein>
<dbReference type="PANTHER" id="PTHR43304:SF1">
    <property type="entry name" value="PAC DOMAIN-CONTAINING PROTEIN"/>
    <property type="match status" value="1"/>
</dbReference>
<dbReference type="Pfam" id="PF02518">
    <property type="entry name" value="HATPase_c"/>
    <property type="match status" value="1"/>
</dbReference>
<dbReference type="Gene3D" id="3.30.450.20">
    <property type="entry name" value="PAS domain"/>
    <property type="match status" value="7"/>
</dbReference>
<evidence type="ECO:0000259" key="7">
    <source>
        <dbReference type="PROSITE" id="PS50112"/>
    </source>
</evidence>
<feature type="domain" description="PAC" evidence="8">
    <location>
        <begin position="586"/>
        <end position="638"/>
    </location>
</feature>
<dbReference type="Gene3D" id="3.30.565.10">
    <property type="entry name" value="Histidine kinase-like ATPase, C-terminal domain"/>
    <property type="match status" value="1"/>
</dbReference>
<feature type="domain" description="PAS" evidence="7">
    <location>
        <begin position="639"/>
        <end position="711"/>
    </location>
</feature>
<dbReference type="SMART" id="SM00091">
    <property type="entry name" value="PAS"/>
    <property type="match status" value="5"/>
</dbReference>
<dbReference type="InterPro" id="IPR001610">
    <property type="entry name" value="PAC"/>
</dbReference>
<dbReference type="CDD" id="cd00082">
    <property type="entry name" value="HisKA"/>
    <property type="match status" value="1"/>
</dbReference>
<keyword evidence="5" id="KW-0418">Kinase</keyword>
<dbReference type="InterPro" id="IPR013655">
    <property type="entry name" value="PAS_fold_3"/>
</dbReference>
<dbReference type="Proteomes" id="UP000886335">
    <property type="component" value="Unassembled WGS sequence"/>
</dbReference>
<keyword evidence="4" id="KW-0808">Transferase</keyword>
<dbReference type="SMART" id="SM00387">
    <property type="entry name" value="HATPase_c"/>
    <property type="match status" value="1"/>
</dbReference>
<dbReference type="Pfam" id="PF13188">
    <property type="entry name" value="PAS_8"/>
    <property type="match status" value="1"/>
</dbReference>
<reference evidence="9" key="1">
    <citation type="journal article" date="2020" name="mSystems">
        <title>Genome- and Community-Level Interaction Insights into Carbon Utilization and Element Cycling Functions of Hydrothermarchaeota in Hydrothermal Sediment.</title>
        <authorList>
            <person name="Zhou Z."/>
            <person name="Liu Y."/>
            <person name="Xu W."/>
            <person name="Pan J."/>
            <person name="Luo Z.H."/>
            <person name="Li M."/>
        </authorList>
    </citation>
    <scope>NUCLEOTIDE SEQUENCE [LARGE SCALE GENOMIC DNA]</scope>
    <source>
        <strain evidence="9">SpSt-1181</strain>
    </source>
</reference>
<dbReference type="CDD" id="cd00130">
    <property type="entry name" value="PAS"/>
    <property type="match status" value="5"/>
</dbReference>
<evidence type="ECO:0000256" key="5">
    <source>
        <dbReference type="ARBA" id="ARBA00022777"/>
    </source>
</evidence>
<dbReference type="SUPFAM" id="SSF55785">
    <property type="entry name" value="PYP-like sensor domain (PAS domain)"/>
    <property type="match status" value="7"/>
</dbReference>
<evidence type="ECO:0000313" key="9">
    <source>
        <dbReference type="EMBL" id="HED30174.1"/>
    </source>
</evidence>
<dbReference type="InterPro" id="IPR000014">
    <property type="entry name" value="PAS"/>
</dbReference>
<evidence type="ECO:0000259" key="8">
    <source>
        <dbReference type="PROSITE" id="PS50113"/>
    </source>
</evidence>
<dbReference type="InterPro" id="IPR036890">
    <property type="entry name" value="HATPase_C_sf"/>
</dbReference>
<feature type="domain" description="PAS" evidence="7">
    <location>
        <begin position="383"/>
        <end position="455"/>
    </location>
</feature>
<feature type="domain" description="PAC" evidence="8">
    <location>
        <begin position="458"/>
        <end position="510"/>
    </location>
</feature>
<dbReference type="AlphaFoldDB" id="A0A831WUC5"/>
<accession>A0A831WUC5</accession>
<dbReference type="InterPro" id="IPR052162">
    <property type="entry name" value="Sensor_kinase/Photoreceptor"/>
</dbReference>
<gene>
    <name evidence="9" type="ORF">ENN50_00460</name>
</gene>
<comment type="catalytic activity">
    <reaction evidence="1">
        <text>ATP + protein L-histidine = ADP + protein N-phospho-L-histidine.</text>
        <dbReference type="EC" id="2.7.13.3"/>
    </reaction>
</comment>
<comment type="caution">
    <text evidence="9">The sequence shown here is derived from an EMBL/GenBank/DDBJ whole genome shotgun (WGS) entry which is preliminary data.</text>
</comment>
<feature type="domain" description="PAC" evidence="8">
    <location>
        <begin position="714"/>
        <end position="766"/>
    </location>
</feature>
<dbReference type="PROSITE" id="PS50113">
    <property type="entry name" value="PAC"/>
    <property type="match status" value="4"/>
</dbReference>
<keyword evidence="3" id="KW-0597">Phosphoprotein</keyword>
<dbReference type="Gene3D" id="2.10.70.100">
    <property type="match status" value="4"/>
</dbReference>
<sequence length="1132" mass="128352">MSITNEPGCSVEQLLESFPCPVVLVRRTGDIAGANTAFASIVTMSPAECRGKAFHSLEEATCPGAHTGRTVNDCIRHVFESGTQSIADREIFGSVRRVTLNPVRSSEGEIEQVLVLMECISETDIQQGELEEENALKTALLDAMPGCAAILDEHGELVLRNHYARGLVLGADDGDAPHRKVTAEDFFPRTGTFHEILLSDTEHSGEICMRPAGDTGERWLATRGKRVCINGRVCVVAVGVDISEKKAVEEELTRNRVRFGQALEAAQAGVWEWELGCGSMIWSDEMWGLYGLKKCSRQPSVSLWEELMPLSGRNTVLCSMQEAVSHGRKLDIEYSISLPDGSERWILSRGMPMYDEEGVPRRYIGTSMDISERKQLEERLRESKVRFSYALDAAHSGIWEWNVENDRLSWSEQVWGLYGLEPHSRELNHELCVMTVHPEDREMVSGMIRSAVRSETSASVEYRVSYPDGSIHWLRSMGMPLKNRHGQVVRYIGTITDITDRKQTELELRESKARLGQALEAARAGVWEWDLETGENIWSDEIWSLYGLEKASAPPSFELWVQTIIPDDRQMAIDAVTSAAKNQKYLNVEYRVRYSDGSIHWLMSRGRPQMDSGGRVERYIGTIIDITERKQMEQELTDRKARFRFALEATNAGVWEWDLNTDSVIWSDRIWALYGLEPDSLPHDHKLCQSTVHPDDKDKTFEIVMAAASKEEEINIEYRVCHPDGSVHWLACRGMPQADEKEGMTRYIGTVMDISARKHIETALKENELKFRSVYDHAPLAISIEDIETGRLVDVNAAWLNLFGYCKEEILGKSSVDLRLYAEMSDYDSVTYSVRKRQRVVNKPLLLCDRTGGFLNVLYSSEFISLKNQPVLLSMMTDVTVQKLQQKNIDQLEQAVAERTKQLQEEIERLQRFLSMISHEYRTPLAIIRTNLDLIRMKNKMGNFSNKEELFKINRAINRLVEVLEVSIEESRISKSSKSSSMNVFRIAPVITSQIEEIRNMWPERTISYAYCPDTAEVLGEQSQIKFAIFNLLDNARKYSPPDSVIELECHADAENIMIMIRNEGESVTPQEAESFFEKYHRGKHSANTAGAGLGLWLVRNIIHQHQGEVAIRPTPTGVEAIVILPVASRKI</sequence>
<dbReference type="InterPro" id="IPR000700">
    <property type="entry name" value="PAS-assoc_C"/>
</dbReference>
<organism evidence="9">
    <name type="scientific">Prosthecochloris aestuarii</name>
    <dbReference type="NCBI Taxonomy" id="1102"/>
    <lineage>
        <taxon>Bacteria</taxon>
        <taxon>Pseudomonadati</taxon>
        <taxon>Chlorobiota</taxon>
        <taxon>Chlorobiia</taxon>
        <taxon>Chlorobiales</taxon>
        <taxon>Chlorobiaceae</taxon>
        <taxon>Prosthecochloris</taxon>
    </lineage>
</organism>
<dbReference type="NCBIfam" id="TIGR00229">
    <property type="entry name" value="sensory_box"/>
    <property type="match status" value="5"/>
</dbReference>
<feature type="domain" description="PAS" evidence="7">
    <location>
        <begin position="767"/>
        <end position="816"/>
    </location>
</feature>
<dbReference type="Pfam" id="PF00512">
    <property type="entry name" value="HisKA"/>
    <property type="match status" value="1"/>
</dbReference>
<evidence type="ECO:0000256" key="4">
    <source>
        <dbReference type="ARBA" id="ARBA00022679"/>
    </source>
</evidence>
<dbReference type="InterPro" id="IPR003661">
    <property type="entry name" value="HisK_dim/P_dom"/>
</dbReference>
<dbReference type="Gene3D" id="1.10.287.130">
    <property type="match status" value="1"/>
</dbReference>
<dbReference type="EMBL" id="DSBW01000012">
    <property type="protein sequence ID" value="HED30174.1"/>
    <property type="molecule type" value="Genomic_DNA"/>
</dbReference>
<dbReference type="EC" id="2.7.13.3" evidence="2"/>
<dbReference type="SMART" id="SM00086">
    <property type="entry name" value="PAC"/>
    <property type="match status" value="5"/>
</dbReference>
<dbReference type="InterPro" id="IPR013656">
    <property type="entry name" value="PAS_4"/>
</dbReference>
<feature type="domain" description="PAC" evidence="8">
    <location>
        <begin position="330"/>
        <end position="382"/>
    </location>
</feature>
<dbReference type="SMART" id="SM00388">
    <property type="entry name" value="HisKA"/>
    <property type="match status" value="1"/>
</dbReference>
<dbReference type="PANTHER" id="PTHR43304">
    <property type="entry name" value="PHYTOCHROME-LIKE PROTEIN CPH1"/>
    <property type="match status" value="1"/>
</dbReference>
<evidence type="ECO:0000256" key="1">
    <source>
        <dbReference type="ARBA" id="ARBA00000085"/>
    </source>
</evidence>
<proteinExistence type="predicted"/>
<name>A0A831WUC5_PROAE</name>
<dbReference type="InterPro" id="IPR003594">
    <property type="entry name" value="HATPase_dom"/>
</dbReference>
<feature type="domain" description="Histidine kinase" evidence="6">
    <location>
        <begin position="916"/>
        <end position="1129"/>
    </location>
</feature>
<dbReference type="PROSITE" id="PS50109">
    <property type="entry name" value="HIS_KIN"/>
    <property type="match status" value="1"/>
</dbReference>
<dbReference type="Pfam" id="PF08448">
    <property type="entry name" value="PAS_4"/>
    <property type="match status" value="1"/>
</dbReference>
<evidence type="ECO:0000256" key="2">
    <source>
        <dbReference type="ARBA" id="ARBA00012438"/>
    </source>
</evidence>
<dbReference type="InterPro" id="IPR035965">
    <property type="entry name" value="PAS-like_dom_sf"/>
</dbReference>
<evidence type="ECO:0000256" key="3">
    <source>
        <dbReference type="ARBA" id="ARBA00022553"/>
    </source>
</evidence>
<dbReference type="SUPFAM" id="SSF47384">
    <property type="entry name" value="Homodimeric domain of signal transducing histidine kinase"/>
    <property type="match status" value="1"/>
</dbReference>
<dbReference type="InterPro" id="IPR005467">
    <property type="entry name" value="His_kinase_dom"/>
</dbReference>
<dbReference type="PROSITE" id="PS50112">
    <property type="entry name" value="PAS"/>
    <property type="match status" value="3"/>
</dbReference>
<evidence type="ECO:0000259" key="6">
    <source>
        <dbReference type="PROSITE" id="PS50109"/>
    </source>
</evidence>
<dbReference type="SUPFAM" id="SSF55874">
    <property type="entry name" value="ATPase domain of HSP90 chaperone/DNA topoisomerase II/histidine kinase"/>
    <property type="match status" value="1"/>
</dbReference>
<dbReference type="Pfam" id="PF08447">
    <property type="entry name" value="PAS_3"/>
    <property type="match status" value="4"/>
</dbReference>
<dbReference type="GO" id="GO:0000155">
    <property type="term" value="F:phosphorelay sensor kinase activity"/>
    <property type="evidence" value="ECO:0007669"/>
    <property type="project" value="InterPro"/>
</dbReference>